<sequence>MNVIPIPGGYGADRSRRSADFNPHLESVKQFTAVLAKYGDGTNVSSMSNCGCSQAPAAIKSAPPTELLNSDGIMFQRNGKQIAFSPNTCSADGILATADKKATFRTPAYPG</sequence>
<protein>
    <submittedName>
        <fullName evidence="1">Uncharacterized protein</fullName>
    </submittedName>
</protein>
<dbReference type="Proteomes" id="UP001185792">
    <property type="component" value="Unassembled WGS sequence"/>
</dbReference>
<evidence type="ECO:0000313" key="2">
    <source>
        <dbReference type="Proteomes" id="UP001185792"/>
    </source>
</evidence>
<dbReference type="RefSeq" id="WP_317714411.1">
    <property type="nucleotide sequence ID" value="NZ_JAWLUM010000004.1"/>
</dbReference>
<keyword evidence="2" id="KW-1185">Reference proteome</keyword>
<dbReference type="EMBL" id="JAWLUM010000004">
    <property type="protein sequence ID" value="MDV7136403.1"/>
    <property type="molecule type" value="Genomic_DNA"/>
</dbReference>
<organism evidence="1 2">
    <name type="scientific">Williamsia marianensis</name>
    <dbReference type="NCBI Taxonomy" id="85044"/>
    <lineage>
        <taxon>Bacteria</taxon>
        <taxon>Bacillati</taxon>
        <taxon>Actinomycetota</taxon>
        <taxon>Actinomycetes</taxon>
        <taxon>Mycobacteriales</taxon>
        <taxon>Nocardiaceae</taxon>
        <taxon>Williamsia</taxon>
    </lineage>
</organism>
<accession>A0ABU4EYR5</accession>
<name>A0ABU4EYR5_WILMA</name>
<reference evidence="1 2" key="1">
    <citation type="submission" date="2023-10" db="EMBL/GenBank/DDBJ databases">
        <title>Development of a sustainable strategy for remediation of hydrocarbon-contaminated territories based on the waste exchange concept.</title>
        <authorList>
            <person name="Krivoruchko A."/>
        </authorList>
    </citation>
    <scope>NUCLEOTIDE SEQUENCE [LARGE SCALE GENOMIC DNA]</scope>
    <source>
        <strain evidence="1 2">IEGM 1236</strain>
    </source>
</reference>
<comment type="caution">
    <text evidence="1">The sequence shown here is derived from an EMBL/GenBank/DDBJ whole genome shotgun (WGS) entry which is preliminary data.</text>
</comment>
<gene>
    <name evidence="1" type="ORF">R4198_22120</name>
</gene>
<proteinExistence type="predicted"/>
<evidence type="ECO:0000313" key="1">
    <source>
        <dbReference type="EMBL" id="MDV7136403.1"/>
    </source>
</evidence>